<evidence type="ECO:0000256" key="1">
    <source>
        <dbReference type="ARBA" id="ARBA00023015"/>
    </source>
</evidence>
<dbReference type="CDD" id="cd00093">
    <property type="entry name" value="HTH_XRE"/>
    <property type="match status" value="1"/>
</dbReference>
<dbReference type="GO" id="GO:0003677">
    <property type="term" value="F:DNA binding"/>
    <property type="evidence" value="ECO:0007669"/>
    <property type="project" value="UniProtKB-KW"/>
</dbReference>
<dbReference type="InterPro" id="IPR039418">
    <property type="entry name" value="LexA-like"/>
</dbReference>
<evidence type="ECO:0000313" key="6">
    <source>
        <dbReference type="Proteomes" id="UP000003657"/>
    </source>
</evidence>
<protein>
    <submittedName>
        <fullName evidence="5">Repressor</fullName>
    </submittedName>
</protein>
<dbReference type="Proteomes" id="UP000003657">
    <property type="component" value="Unassembled WGS sequence"/>
</dbReference>
<dbReference type="Pfam" id="PF00717">
    <property type="entry name" value="Peptidase_S24"/>
    <property type="match status" value="1"/>
</dbReference>
<dbReference type="Gene3D" id="2.10.109.10">
    <property type="entry name" value="Umud Fragment, subunit A"/>
    <property type="match status" value="1"/>
</dbReference>
<sequence length="254" mass="29080">MNTDKRVSTGTRLKQIMSERGLKQVDILKASEPYQKKFNVQLKKSTLSQYVNDKQSPDDNRIYLLSQTLGVSEPWLMGFDVSKENHIKKQMNLESEISNIVRRLDPLKQRKVKNYANGQLYMQLNNSISEKNTSIPVVHNSSVAANPTELSYEDTELHDEGFERIPNNANLAIPIIDDSMEPTIKNGGLVFIHEQPNIENGEIAVVEIDGEGTTCKKMYFDYSNEEIILKSINPKYPDRRLYSDRIRIIGKVVF</sequence>
<dbReference type="HOGENOM" id="CLU_066192_1_1_9"/>
<dbReference type="PANTHER" id="PTHR40661">
    <property type="match status" value="1"/>
</dbReference>
<dbReference type="AlphaFoldDB" id="H7G1J0"/>
<reference evidence="5 6" key="1">
    <citation type="journal article" date="2012" name="J. Bacteriol.">
        <title>Genome Sequence of Lactobacillus salivarius SMXD51, a Potential Probiotic Strain Isolated from Chicken Cecum, Showing Anti-Campylobacter Activity.</title>
        <authorList>
            <person name="Kergourlay G."/>
            <person name="Messaoudi S."/>
            <person name="Dousset X."/>
            <person name="Prevost H."/>
        </authorList>
    </citation>
    <scope>NUCLEOTIDE SEQUENCE [LARGE SCALE GENOMIC DNA]</scope>
    <source>
        <strain evidence="5 6">SMXD51</strain>
        <plasmid evidence="5">pLS51B</plasmid>
    </source>
</reference>
<dbReference type="InterPro" id="IPR001387">
    <property type="entry name" value="Cro/C1-type_HTH"/>
</dbReference>
<evidence type="ECO:0000256" key="2">
    <source>
        <dbReference type="ARBA" id="ARBA00023125"/>
    </source>
</evidence>
<keyword evidence="2" id="KW-0238">DNA-binding</keyword>
<evidence type="ECO:0000259" key="4">
    <source>
        <dbReference type="PROSITE" id="PS50943"/>
    </source>
</evidence>
<evidence type="ECO:0000256" key="3">
    <source>
        <dbReference type="ARBA" id="ARBA00023163"/>
    </source>
</evidence>
<keyword evidence="5" id="KW-0614">Plasmid</keyword>
<dbReference type="InterPro" id="IPR036286">
    <property type="entry name" value="LexA/Signal_pep-like_sf"/>
</dbReference>
<dbReference type="CDD" id="cd06529">
    <property type="entry name" value="S24_LexA-like"/>
    <property type="match status" value="1"/>
</dbReference>
<comment type="caution">
    <text evidence="5">The sequence shown here is derived from an EMBL/GenBank/DDBJ whole genome shotgun (WGS) entry which is preliminary data.</text>
</comment>
<dbReference type="PANTHER" id="PTHR40661:SF1">
    <property type="entry name" value="HTH CRO_C1-TYPE DOMAIN-CONTAINING PROTEIN"/>
    <property type="match status" value="1"/>
</dbReference>
<geneLocation type="plasmid" evidence="5">
    <name>pLS51B</name>
</geneLocation>
<evidence type="ECO:0000313" key="5">
    <source>
        <dbReference type="EMBL" id="EIA31815.1"/>
    </source>
</evidence>
<dbReference type="PROSITE" id="PS50943">
    <property type="entry name" value="HTH_CROC1"/>
    <property type="match status" value="1"/>
</dbReference>
<dbReference type="InterPro" id="IPR015927">
    <property type="entry name" value="Peptidase_S24_S26A/B/C"/>
</dbReference>
<keyword evidence="3" id="KW-0804">Transcription</keyword>
<accession>H7G1J0</accession>
<dbReference type="EMBL" id="AICL01000008">
    <property type="protein sequence ID" value="EIA31815.1"/>
    <property type="molecule type" value="Genomic_DNA"/>
</dbReference>
<dbReference type="InterPro" id="IPR010982">
    <property type="entry name" value="Lambda_DNA-bd_dom_sf"/>
</dbReference>
<feature type="domain" description="HTH cro/C1-type" evidence="4">
    <location>
        <begin position="42"/>
        <end position="76"/>
    </location>
</feature>
<dbReference type="SUPFAM" id="SSF47413">
    <property type="entry name" value="lambda repressor-like DNA-binding domains"/>
    <property type="match status" value="1"/>
</dbReference>
<gene>
    <name evidence="5" type="ORF">SMXD51_08544</name>
</gene>
<organism evidence="5 6">
    <name type="scientific">Ligilactobacillus salivarius SMXD51</name>
    <dbReference type="NCBI Taxonomy" id="1108963"/>
    <lineage>
        <taxon>Bacteria</taxon>
        <taxon>Bacillati</taxon>
        <taxon>Bacillota</taxon>
        <taxon>Bacilli</taxon>
        <taxon>Lactobacillales</taxon>
        <taxon>Lactobacillaceae</taxon>
        <taxon>Ligilactobacillus</taxon>
    </lineage>
</organism>
<dbReference type="Pfam" id="PF01381">
    <property type="entry name" value="HTH_3"/>
    <property type="match status" value="1"/>
</dbReference>
<dbReference type="PATRIC" id="fig|1108963.3.peg.193"/>
<dbReference type="Gene3D" id="1.10.260.40">
    <property type="entry name" value="lambda repressor-like DNA-binding domains"/>
    <property type="match status" value="1"/>
</dbReference>
<name>H7G1J0_9LACO</name>
<proteinExistence type="predicted"/>
<keyword evidence="1" id="KW-0805">Transcription regulation</keyword>
<dbReference type="RefSeq" id="WP_004564412.1">
    <property type="nucleotide sequence ID" value="NZ_AICL01000008.1"/>
</dbReference>
<dbReference type="SUPFAM" id="SSF51306">
    <property type="entry name" value="LexA/Signal peptidase"/>
    <property type="match status" value="1"/>
</dbReference>